<proteinExistence type="predicted"/>
<organism evidence="3 4">
    <name type="scientific">Halobellus rarus</name>
    <dbReference type="NCBI Taxonomy" id="1126237"/>
    <lineage>
        <taxon>Archaea</taxon>
        <taxon>Methanobacteriati</taxon>
        <taxon>Methanobacteriota</taxon>
        <taxon>Stenosarchaea group</taxon>
        <taxon>Halobacteria</taxon>
        <taxon>Halobacteriales</taxon>
        <taxon>Haloferacaceae</taxon>
        <taxon>Halobellus</taxon>
    </lineage>
</organism>
<dbReference type="EMBL" id="JBHUDK010000008">
    <property type="protein sequence ID" value="MFD1599331.1"/>
    <property type="molecule type" value="Genomic_DNA"/>
</dbReference>
<protein>
    <submittedName>
        <fullName evidence="3">Uncharacterized protein</fullName>
    </submittedName>
</protein>
<evidence type="ECO:0000313" key="3">
    <source>
        <dbReference type="EMBL" id="MFD1599331.1"/>
    </source>
</evidence>
<feature type="coiled-coil region" evidence="1">
    <location>
        <begin position="102"/>
        <end position="129"/>
    </location>
</feature>
<gene>
    <name evidence="3" type="ORF">ACFSBX_10225</name>
</gene>
<evidence type="ECO:0000256" key="1">
    <source>
        <dbReference type="SAM" id="Coils"/>
    </source>
</evidence>
<dbReference type="Proteomes" id="UP001597085">
    <property type="component" value="Unassembled WGS sequence"/>
</dbReference>
<feature type="compositionally biased region" description="Polar residues" evidence="2">
    <location>
        <begin position="12"/>
        <end position="80"/>
    </location>
</feature>
<keyword evidence="4" id="KW-1185">Reference proteome</keyword>
<reference evidence="3 4" key="1">
    <citation type="journal article" date="2019" name="Int. J. Syst. Evol. Microbiol.">
        <title>The Global Catalogue of Microorganisms (GCM) 10K type strain sequencing project: providing services to taxonomists for standard genome sequencing and annotation.</title>
        <authorList>
            <consortium name="The Broad Institute Genomics Platform"/>
            <consortium name="The Broad Institute Genome Sequencing Center for Infectious Disease"/>
            <person name="Wu L."/>
            <person name="Ma J."/>
        </authorList>
    </citation>
    <scope>NUCLEOTIDE SEQUENCE [LARGE SCALE GENOMIC DNA]</scope>
    <source>
        <strain evidence="3 4">CGMCC 1.12121</strain>
    </source>
</reference>
<evidence type="ECO:0000313" key="4">
    <source>
        <dbReference type="Proteomes" id="UP001597085"/>
    </source>
</evidence>
<name>A0ABD6CNS2_9EURY</name>
<accession>A0ABD6CNS2</accession>
<sequence>MTRDYSEPTIERMSSSLQGTSVTGPSSTLPIITCSPTSIPDLSTASGGTVTTTEEPSSRTFRVLCSSASSSVDIGSNTDPGPQEATGQEKRLITDGGSFEELNALERQADALEEIAEQQRIQNAALLELIRTFDHRLPELHDHPPAEPTPPRSGRSLAGWVEDAALDLDERVDLDAVDRVSEGSQ</sequence>
<feature type="region of interest" description="Disordered" evidence="2">
    <location>
        <begin position="1"/>
        <end position="91"/>
    </location>
</feature>
<feature type="region of interest" description="Disordered" evidence="2">
    <location>
        <begin position="138"/>
        <end position="159"/>
    </location>
</feature>
<keyword evidence="1" id="KW-0175">Coiled coil</keyword>
<feature type="compositionally biased region" description="Basic and acidic residues" evidence="2">
    <location>
        <begin position="1"/>
        <end position="10"/>
    </location>
</feature>
<dbReference type="RefSeq" id="WP_256422733.1">
    <property type="nucleotide sequence ID" value="NZ_JANHDI010000014.1"/>
</dbReference>
<comment type="caution">
    <text evidence="3">The sequence shown here is derived from an EMBL/GenBank/DDBJ whole genome shotgun (WGS) entry which is preliminary data.</text>
</comment>
<evidence type="ECO:0000256" key="2">
    <source>
        <dbReference type="SAM" id="MobiDB-lite"/>
    </source>
</evidence>
<dbReference type="AlphaFoldDB" id="A0ABD6CNS2"/>